<dbReference type="PANTHER" id="PTHR43877">
    <property type="entry name" value="AMINOALKYLPHOSPHONATE N-ACETYLTRANSFERASE-RELATED-RELATED"/>
    <property type="match status" value="1"/>
</dbReference>
<dbReference type="RefSeq" id="WP_020195152.1">
    <property type="nucleotide sequence ID" value="NZ_BAOH01000012.1"/>
</dbReference>
<evidence type="ECO:0000256" key="2">
    <source>
        <dbReference type="ARBA" id="ARBA00023315"/>
    </source>
</evidence>
<gene>
    <name evidence="4" type="ORF">H735_13725</name>
</gene>
<accession>A0A0C1VS22</accession>
<evidence type="ECO:0000313" key="5">
    <source>
        <dbReference type="Proteomes" id="UP000031586"/>
    </source>
</evidence>
<evidence type="ECO:0000256" key="1">
    <source>
        <dbReference type="ARBA" id="ARBA00022679"/>
    </source>
</evidence>
<dbReference type="AlphaFoldDB" id="A0A0C1VS22"/>
<dbReference type="Pfam" id="PF00583">
    <property type="entry name" value="Acetyltransf_1"/>
    <property type="match status" value="1"/>
</dbReference>
<organism evidence="4 5">
    <name type="scientific">Vibrio owensii CAIM 1854 = LMG 25443</name>
    <dbReference type="NCBI Taxonomy" id="1229493"/>
    <lineage>
        <taxon>Bacteria</taxon>
        <taxon>Pseudomonadati</taxon>
        <taxon>Pseudomonadota</taxon>
        <taxon>Gammaproteobacteria</taxon>
        <taxon>Vibrionales</taxon>
        <taxon>Vibrionaceae</taxon>
        <taxon>Vibrio</taxon>
    </lineage>
</organism>
<comment type="caution">
    <text evidence="4">The sequence shown here is derived from an EMBL/GenBank/DDBJ whole genome shotgun (WGS) entry which is preliminary data.</text>
</comment>
<evidence type="ECO:0000313" key="4">
    <source>
        <dbReference type="EMBL" id="KIF52698.1"/>
    </source>
</evidence>
<evidence type="ECO:0000259" key="3">
    <source>
        <dbReference type="PROSITE" id="PS51186"/>
    </source>
</evidence>
<sequence length="154" mass="17220">MKIRSATPDDLNALFVLNTQISELHFRHAPHTFVPPSEEDKTFLADALADDARLVLIAEEGQQALGFITATITQNETISFLIKDPICRIGTIVVDENQKSKGVGRALMTAVEQWARESGATQVRLEVMEFNHNAQQFYDKLGFAPNSRLMMKCL</sequence>
<dbReference type="Gene3D" id="3.40.630.30">
    <property type="match status" value="1"/>
</dbReference>
<dbReference type="EMBL" id="JPRD01000020">
    <property type="protein sequence ID" value="KIF52698.1"/>
    <property type="molecule type" value="Genomic_DNA"/>
</dbReference>
<dbReference type="PROSITE" id="PS51186">
    <property type="entry name" value="GNAT"/>
    <property type="match status" value="1"/>
</dbReference>
<dbReference type="PATRIC" id="fig|1229493.5.peg.1885"/>
<dbReference type="InterPro" id="IPR016181">
    <property type="entry name" value="Acyl_CoA_acyltransferase"/>
</dbReference>
<proteinExistence type="predicted"/>
<dbReference type="CDD" id="cd04301">
    <property type="entry name" value="NAT_SF"/>
    <property type="match status" value="1"/>
</dbReference>
<dbReference type="InterPro" id="IPR000182">
    <property type="entry name" value="GNAT_dom"/>
</dbReference>
<dbReference type="Proteomes" id="UP000031586">
    <property type="component" value="Unassembled WGS sequence"/>
</dbReference>
<name>A0A0C1VS22_9VIBR</name>
<feature type="domain" description="N-acetyltransferase" evidence="3">
    <location>
        <begin position="1"/>
        <end position="154"/>
    </location>
</feature>
<keyword evidence="2" id="KW-0012">Acyltransferase</keyword>
<dbReference type="PANTHER" id="PTHR43877:SF2">
    <property type="entry name" value="AMINOALKYLPHOSPHONATE N-ACETYLTRANSFERASE-RELATED"/>
    <property type="match status" value="1"/>
</dbReference>
<dbReference type="InterPro" id="IPR050832">
    <property type="entry name" value="Bact_Acetyltransf"/>
</dbReference>
<keyword evidence="1 4" id="KW-0808">Transferase</keyword>
<reference evidence="4 5" key="1">
    <citation type="submission" date="2014-07" db="EMBL/GenBank/DDBJ databases">
        <title>Unique and conserved regions in Vibrio harveyi and related species in comparison with the shrimp pathogen Vibrio harveyi CAIM 1792.</title>
        <authorList>
            <person name="Espinoza-Valles I."/>
            <person name="Vora G."/>
            <person name="Leekitcharoenphon P."/>
            <person name="Ussery D."/>
            <person name="Hoj L."/>
            <person name="Gomez-Gil B."/>
        </authorList>
    </citation>
    <scope>NUCLEOTIDE SEQUENCE [LARGE SCALE GENOMIC DNA]</scope>
    <source>
        <strain evidence="5">CAIM 1854 / LMG 25443</strain>
    </source>
</reference>
<dbReference type="GO" id="GO:0016747">
    <property type="term" value="F:acyltransferase activity, transferring groups other than amino-acyl groups"/>
    <property type="evidence" value="ECO:0007669"/>
    <property type="project" value="InterPro"/>
</dbReference>
<dbReference type="SUPFAM" id="SSF55729">
    <property type="entry name" value="Acyl-CoA N-acyltransferases (Nat)"/>
    <property type="match status" value="1"/>
</dbReference>
<protein>
    <submittedName>
        <fullName evidence="4">Acetyltransferase</fullName>
    </submittedName>
</protein>